<evidence type="ECO:0008006" key="10">
    <source>
        <dbReference type="Google" id="ProtNLM"/>
    </source>
</evidence>
<keyword evidence="5" id="KW-0175">Coiled coil</keyword>
<organism evidence="8 9">
    <name type="scientific">Hibiscus sabdariffa</name>
    <name type="common">roselle</name>
    <dbReference type="NCBI Taxonomy" id="183260"/>
    <lineage>
        <taxon>Eukaryota</taxon>
        <taxon>Viridiplantae</taxon>
        <taxon>Streptophyta</taxon>
        <taxon>Embryophyta</taxon>
        <taxon>Tracheophyta</taxon>
        <taxon>Spermatophyta</taxon>
        <taxon>Magnoliopsida</taxon>
        <taxon>eudicotyledons</taxon>
        <taxon>Gunneridae</taxon>
        <taxon>Pentapetalae</taxon>
        <taxon>rosids</taxon>
        <taxon>malvids</taxon>
        <taxon>Malvales</taxon>
        <taxon>Malvaceae</taxon>
        <taxon>Malvoideae</taxon>
        <taxon>Hibiscus</taxon>
    </lineage>
</organism>
<keyword evidence="6" id="KW-0472">Membrane</keyword>
<comment type="subcellular location">
    <subcellularLocation>
        <location evidence="1">Golgi apparatus membrane</location>
        <topology evidence="1">Single-pass membrane protein</topology>
    </subcellularLocation>
</comment>
<evidence type="ECO:0000256" key="2">
    <source>
        <dbReference type="ARBA" id="ARBA00022692"/>
    </source>
</evidence>
<keyword evidence="3" id="KW-1133">Transmembrane helix</keyword>
<feature type="compositionally biased region" description="Basic and acidic residues" evidence="7">
    <location>
        <begin position="80"/>
        <end position="96"/>
    </location>
</feature>
<feature type="region of interest" description="Disordered" evidence="7">
    <location>
        <begin position="22"/>
        <end position="102"/>
    </location>
</feature>
<accession>A0ABR2NFA2</accession>
<sequence length="764" mass="85551">MASWFKVAEDLFEVVDRRAKLVASELSEEQSDSHPQGSAAEKTETRKKTQQRLSTATSPKTTDDVREETSSEILESDVTPYKDKGIISSNNEEKPSAKSAVHISTELYSNSEKDNPRFPSPEPLDTNVVKHDADQEEVSATVHSSEASLSTSNGKLLNDNASNILVEHPSSPLAAKDIEVANEDHLADVGQNIESQNADATLKIDQERSQPLVADSPINIEAQLKEDDIKVETPANQKKPQEQNAKTHPMVVQDQLEEAQGLLKTANSTGQSKEARLARVCAGLSSRLQEYKSENAQLEELLIAERELSKSFEDRIKQLRNDLSLAKSEVTKVETNMVEALAAKNSEIEALVSSMDALKKQAASSEGNLASLQASMESIMRNRELTETRMLQALREELTSAERRAEEERAAHNATKMDAMEREVELEHRAVEASTALARIQRVADERKAKVAELEQKLALLEVECTTLNQELQEMEARAHRGQKKSPEEANQMAQAWQKEVERARRGQGDAESKLSSLEASFKCFSLSCTAEMQKMRVEMAAMKRDAEHYSRQLLLLISEVLSSLASLKMRWNVVLSICKFVKEHMELEKRYRELTDLLYNKQTQLETMASEKAAAEFQFEKEIKRLQEAQVEVERSRVPRRGSYLWDEDTEIKALEPLPVHHRHLATASIQGHKISFAISRSSNNLAMLSCVRTSLLDVLVTSPSGPICLITQLTIALYVVCRNKRTILLLGNSHNRWVFRTLTYPDPGKKCTVAPTEDSPNV</sequence>
<dbReference type="Proteomes" id="UP001396334">
    <property type="component" value="Unassembled WGS sequence"/>
</dbReference>
<keyword evidence="2" id="KW-0812">Transmembrane</keyword>
<keyword evidence="4" id="KW-0333">Golgi apparatus</keyword>
<evidence type="ECO:0000313" key="8">
    <source>
        <dbReference type="EMBL" id="KAK8974804.1"/>
    </source>
</evidence>
<evidence type="ECO:0000256" key="6">
    <source>
        <dbReference type="ARBA" id="ARBA00023136"/>
    </source>
</evidence>
<feature type="compositionally biased region" description="Basic and acidic residues" evidence="7">
    <location>
        <begin position="499"/>
        <end position="512"/>
    </location>
</feature>
<evidence type="ECO:0000256" key="3">
    <source>
        <dbReference type="ARBA" id="ARBA00022989"/>
    </source>
</evidence>
<dbReference type="InterPro" id="IPR019177">
    <property type="entry name" value="Golgin_subfamily_A_member_5"/>
</dbReference>
<feature type="compositionally biased region" description="Polar residues" evidence="7">
    <location>
        <begin position="51"/>
        <end position="60"/>
    </location>
</feature>
<evidence type="ECO:0000256" key="1">
    <source>
        <dbReference type="ARBA" id="ARBA00004194"/>
    </source>
</evidence>
<keyword evidence="9" id="KW-1185">Reference proteome</keyword>
<feature type="region of interest" description="Disordered" evidence="7">
    <location>
        <begin position="480"/>
        <end position="512"/>
    </location>
</feature>
<dbReference type="PANTHER" id="PTHR13815:SF7">
    <property type="entry name" value="GOLGIN SUBFAMILY A MEMBER 5"/>
    <property type="match status" value="1"/>
</dbReference>
<evidence type="ECO:0000256" key="7">
    <source>
        <dbReference type="SAM" id="MobiDB-lite"/>
    </source>
</evidence>
<evidence type="ECO:0000313" key="9">
    <source>
        <dbReference type="Proteomes" id="UP001396334"/>
    </source>
</evidence>
<evidence type="ECO:0000256" key="4">
    <source>
        <dbReference type="ARBA" id="ARBA00023034"/>
    </source>
</evidence>
<evidence type="ECO:0000256" key="5">
    <source>
        <dbReference type="ARBA" id="ARBA00023054"/>
    </source>
</evidence>
<comment type="caution">
    <text evidence="8">The sequence shown here is derived from an EMBL/GenBank/DDBJ whole genome shotgun (WGS) entry which is preliminary data.</text>
</comment>
<proteinExistence type="predicted"/>
<gene>
    <name evidence="8" type="ORF">V6N11_066351</name>
</gene>
<dbReference type="PANTHER" id="PTHR13815">
    <property type="entry name" value="GOLGIN-84"/>
    <property type="match status" value="1"/>
</dbReference>
<name>A0ABR2NFA2_9ROSI</name>
<protein>
    <recommendedName>
        <fullName evidence="10">Golgin candidate 1</fullName>
    </recommendedName>
</protein>
<reference evidence="8 9" key="1">
    <citation type="journal article" date="2024" name="G3 (Bethesda)">
        <title>Genome assembly of Hibiscus sabdariffa L. provides insights into metabolisms of medicinal natural products.</title>
        <authorList>
            <person name="Kim T."/>
        </authorList>
    </citation>
    <scope>NUCLEOTIDE SEQUENCE [LARGE SCALE GENOMIC DNA]</scope>
    <source>
        <strain evidence="8">TK-2024</strain>
        <tissue evidence="8">Old leaves</tissue>
    </source>
</reference>
<dbReference type="EMBL" id="JBBPBN010000156">
    <property type="protein sequence ID" value="KAK8974804.1"/>
    <property type="molecule type" value="Genomic_DNA"/>
</dbReference>